<protein>
    <submittedName>
        <fullName evidence="2">NIPSNAP family protein</fullName>
    </submittedName>
</protein>
<dbReference type="EMBL" id="JAUJWV010000001">
    <property type="protein sequence ID" value="MDN7240813.1"/>
    <property type="molecule type" value="Genomic_DNA"/>
</dbReference>
<proteinExistence type="predicted"/>
<dbReference type="Proteomes" id="UP001172055">
    <property type="component" value="Unassembled WGS sequence"/>
</dbReference>
<accession>A0ABT8MYX6</accession>
<dbReference type="SUPFAM" id="SSF54909">
    <property type="entry name" value="Dimeric alpha+beta barrel"/>
    <property type="match status" value="1"/>
</dbReference>
<evidence type="ECO:0000259" key="1">
    <source>
        <dbReference type="Pfam" id="PF07978"/>
    </source>
</evidence>
<dbReference type="InterPro" id="IPR011008">
    <property type="entry name" value="Dimeric_a/b-barrel"/>
</dbReference>
<dbReference type="Gene3D" id="3.30.70.100">
    <property type="match status" value="1"/>
</dbReference>
<reference evidence="2 3" key="1">
    <citation type="submission" date="2023-06" db="EMBL/GenBank/DDBJ databases">
        <title>Novel species in genus Planococcus.</title>
        <authorList>
            <person name="Ning S."/>
        </authorList>
    </citation>
    <scope>NUCLEOTIDE SEQUENCE [LARGE SCALE GENOMIC DNA]</scope>
    <source>
        <strain evidence="2 3">N028</strain>
    </source>
</reference>
<comment type="caution">
    <text evidence="2">The sequence shown here is derived from an EMBL/GenBank/DDBJ whole genome shotgun (WGS) entry which is preliminary data.</text>
</comment>
<dbReference type="Pfam" id="PF07978">
    <property type="entry name" value="NIPSNAP"/>
    <property type="match status" value="1"/>
</dbReference>
<evidence type="ECO:0000313" key="2">
    <source>
        <dbReference type="EMBL" id="MDN7240813.1"/>
    </source>
</evidence>
<name>A0ABT8MYX6_9BACL</name>
<gene>
    <name evidence="2" type="ORF">QWY14_03380</name>
</gene>
<dbReference type="InterPro" id="IPR012577">
    <property type="entry name" value="NIPSNAP"/>
</dbReference>
<organism evidence="2 3">
    <name type="scientific">Planococcus shixiaomingii</name>
    <dbReference type="NCBI Taxonomy" id="3058393"/>
    <lineage>
        <taxon>Bacteria</taxon>
        <taxon>Bacillati</taxon>
        <taxon>Bacillota</taxon>
        <taxon>Bacilli</taxon>
        <taxon>Bacillales</taxon>
        <taxon>Caryophanaceae</taxon>
        <taxon>Planococcus</taxon>
    </lineage>
</organism>
<feature type="domain" description="NIPSNAP" evidence="1">
    <location>
        <begin position="2"/>
        <end position="68"/>
    </location>
</feature>
<sequence>MPAQQKYGAHLIGRWMTNDAKDSVEVFAIWQYASMEEYQQIEQQVRNDREHMERVETGINLSAQERKLTTCF</sequence>
<keyword evidence="3" id="KW-1185">Reference proteome</keyword>
<evidence type="ECO:0000313" key="3">
    <source>
        <dbReference type="Proteomes" id="UP001172055"/>
    </source>
</evidence>